<keyword evidence="1" id="KW-0812">Transmembrane</keyword>
<organism evidence="2 3">
    <name type="scientific">Candidatus Dechloromonas phosphorivorans</name>
    <dbReference type="NCBI Taxonomy" id="2899244"/>
    <lineage>
        <taxon>Bacteria</taxon>
        <taxon>Pseudomonadati</taxon>
        <taxon>Pseudomonadota</taxon>
        <taxon>Betaproteobacteria</taxon>
        <taxon>Rhodocyclales</taxon>
        <taxon>Azonexaceae</taxon>
        <taxon>Dechloromonas</taxon>
    </lineage>
</organism>
<keyword evidence="1" id="KW-1133">Transmembrane helix</keyword>
<dbReference type="Proteomes" id="UP000739411">
    <property type="component" value="Unassembled WGS sequence"/>
</dbReference>
<reference evidence="2 3" key="1">
    <citation type="submission" date="2020-10" db="EMBL/GenBank/DDBJ databases">
        <title>Connecting structure to function with the recovery of over 1000 high-quality activated sludge metagenome-assembled genomes encoding full-length rRNA genes using long-read sequencing.</title>
        <authorList>
            <person name="Singleton C.M."/>
            <person name="Petriglieri F."/>
            <person name="Kristensen J.M."/>
            <person name="Kirkegaard R.H."/>
            <person name="Michaelsen T.Y."/>
            <person name="Andersen M.H."/>
            <person name="Karst S.M."/>
            <person name="Dueholm M.S."/>
            <person name="Nielsen P.H."/>
            <person name="Albertsen M."/>
        </authorList>
    </citation>
    <scope>NUCLEOTIDE SEQUENCE [LARGE SCALE GENOMIC DNA]</scope>
    <source>
        <strain evidence="2">EsbW_18-Q3-R4-48_BATAC.463</strain>
    </source>
</reference>
<evidence type="ECO:0000313" key="2">
    <source>
        <dbReference type="EMBL" id="MBK7414216.1"/>
    </source>
</evidence>
<dbReference type="EMBL" id="JADJMS010000006">
    <property type="protein sequence ID" value="MBK7414216.1"/>
    <property type="molecule type" value="Genomic_DNA"/>
</dbReference>
<keyword evidence="1" id="KW-0472">Membrane</keyword>
<accession>A0A935MY78</accession>
<proteinExistence type="predicted"/>
<feature type="transmembrane region" description="Helical" evidence="1">
    <location>
        <begin position="46"/>
        <end position="63"/>
    </location>
</feature>
<dbReference type="AlphaFoldDB" id="A0A935MY78"/>
<protein>
    <submittedName>
        <fullName evidence="2">Uncharacterized protein</fullName>
    </submittedName>
</protein>
<comment type="caution">
    <text evidence="2">The sequence shown here is derived from an EMBL/GenBank/DDBJ whole genome shotgun (WGS) entry which is preliminary data.</text>
</comment>
<evidence type="ECO:0000256" key="1">
    <source>
        <dbReference type="SAM" id="Phobius"/>
    </source>
</evidence>
<name>A0A935MY78_9RHOO</name>
<gene>
    <name evidence="2" type="ORF">IPJ38_02905</name>
</gene>
<feature type="transmembrane region" description="Helical" evidence="1">
    <location>
        <begin position="22"/>
        <end position="40"/>
    </location>
</feature>
<sequence length="115" mass="12868">MTTEEQPNAAPHMRLNHPPPSLLSKFIAFILGAGFLVLAFMFSLVALAVIVVVGLGVWGWLWWKTRAVRKQMREQMAEQMNNPAAAASATRDGFIIEGEVIREESSPPRPERLLR</sequence>
<evidence type="ECO:0000313" key="3">
    <source>
        <dbReference type="Proteomes" id="UP000739411"/>
    </source>
</evidence>